<evidence type="ECO:0000313" key="1">
    <source>
        <dbReference type="EMBL" id="KAA6388773.1"/>
    </source>
</evidence>
<accession>A0A5J4W2S5</accession>
<proteinExistence type="predicted"/>
<name>A0A5J4W2S5_9EUKA</name>
<organism evidence="1 2">
    <name type="scientific">Streblomastix strix</name>
    <dbReference type="NCBI Taxonomy" id="222440"/>
    <lineage>
        <taxon>Eukaryota</taxon>
        <taxon>Metamonada</taxon>
        <taxon>Preaxostyla</taxon>
        <taxon>Oxymonadida</taxon>
        <taxon>Streblomastigidae</taxon>
        <taxon>Streblomastix</taxon>
    </lineage>
</organism>
<dbReference type="Proteomes" id="UP000324800">
    <property type="component" value="Unassembled WGS sequence"/>
</dbReference>
<gene>
    <name evidence="1" type="ORF">EZS28_015704</name>
</gene>
<dbReference type="EMBL" id="SNRW01003853">
    <property type="protein sequence ID" value="KAA6388773.1"/>
    <property type="molecule type" value="Genomic_DNA"/>
</dbReference>
<protein>
    <submittedName>
        <fullName evidence="1">Uncharacterized protein</fullName>
    </submittedName>
</protein>
<comment type="caution">
    <text evidence="1">The sequence shown here is derived from an EMBL/GenBank/DDBJ whole genome shotgun (WGS) entry which is preliminary data.</text>
</comment>
<dbReference type="AlphaFoldDB" id="A0A5J4W2S5"/>
<sequence>MDNNNQFKHRYLKYVCYSNLSASITSYITSLASLDVQQKQTLNIQVTQHVVDTTQRGRNLERPQTHQKQMDVSLKLSPPSPNVNTLIEERHKGHFPIQEERMSKDHILQHRTAWDQEGYDLVDQKIETLRSTSC</sequence>
<evidence type="ECO:0000313" key="2">
    <source>
        <dbReference type="Proteomes" id="UP000324800"/>
    </source>
</evidence>
<reference evidence="1 2" key="1">
    <citation type="submission" date="2019-03" db="EMBL/GenBank/DDBJ databases">
        <title>Single cell metagenomics reveals metabolic interactions within the superorganism composed of flagellate Streblomastix strix and complex community of Bacteroidetes bacteria on its surface.</title>
        <authorList>
            <person name="Treitli S.C."/>
            <person name="Kolisko M."/>
            <person name="Husnik F."/>
            <person name="Keeling P."/>
            <person name="Hampl V."/>
        </authorList>
    </citation>
    <scope>NUCLEOTIDE SEQUENCE [LARGE SCALE GENOMIC DNA]</scope>
    <source>
        <strain evidence="1">ST1C</strain>
    </source>
</reference>